<feature type="transmembrane region" description="Helical" evidence="1">
    <location>
        <begin position="44"/>
        <end position="64"/>
    </location>
</feature>
<dbReference type="AlphaFoldDB" id="A0A5Q0LKZ0"/>
<keyword evidence="1" id="KW-1133">Transmembrane helix</keyword>
<name>A0A5Q0LKZ0_9ACTN</name>
<keyword evidence="3" id="KW-1185">Reference proteome</keyword>
<evidence type="ECO:0000313" key="3">
    <source>
        <dbReference type="Proteomes" id="UP000326179"/>
    </source>
</evidence>
<proteinExistence type="predicted"/>
<protein>
    <submittedName>
        <fullName evidence="2">Uncharacterized protein</fullName>
    </submittedName>
</protein>
<feature type="transmembrane region" description="Helical" evidence="1">
    <location>
        <begin position="20"/>
        <end position="38"/>
    </location>
</feature>
<keyword evidence="1" id="KW-0472">Membrane</keyword>
<dbReference type="KEGG" id="sfy:GFH48_34600"/>
<keyword evidence="1" id="KW-0812">Transmembrane</keyword>
<organism evidence="2 3">
    <name type="scientific">Streptomyces fagopyri</name>
    <dbReference type="NCBI Taxonomy" id="2662397"/>
    <lineage>
        <taxon>Bacteria</taxon>
        <taxon>Bacillati</taxon>
        <taxon>Actinomycetota</taxon>
        <taxon>Actinomycetes</taxon>
        <taxon>Kitasatosporales</taxon>
        <taxon>Streptomycetaceae</taxon>
        <taxon>Streptomyces</taxon>
    </lineage>
</organism>
<evidence type="ECO:0000256" key="1">
    <source>
        <dbReference type="SAM" id="Phobius"/>
    </source>
</evidence>
<dbReference type="RefSeq" id="WP_153291935.1">
    <property type="nucleotide sequence ID" value="NZ_CP045643.1"/>
</dbReference>
<dbReference type="Proteomes" id="UP000326179">
    <property type="component" value="Chromosome"/>
</dbReference>
<feature type="transmembrane region" description="Helical" evidence="1">
    <location>
        <begin position="100"/>
        <end position="120"/>
    </location>
</feature>
<reference evidence="2 3" key="1">
    <citation type="submission" date="2019-10" db="EMBL/GenBank/DDBJ databases">
        <title>A novel species.</title>
        <authorList>
            <person name="Gao J."/>
        </authorList>
    </citation>
    <scope>NUCLEOTIDE SEQUENCE [LARGE SCALE GENOMIC DNA]</scope>
    <source>
        <strain evidence="2 3">QMT-28</strain>
    </source>
</reference>
<sequence length="181" mass="19460">MTGDARDKLIRVVRLGRMSALMMAAGTVLSEVALLALVDTAQRFETLMVGSVAVAVVSVVLLPLSIRLPGRLRRTYDTAVPVPSVDQPLAAQAAVRRLSLWRTAGFVGVTGCWLVFIGVVSDQVLPPVMLCVLAVTQWGRSRATARWERENGAVLWQGVPGLLRPGAPVFRVPLDAPDPAR</sequence>
<evidence type="ECO:0000313" key="2">
    <source>
        <dbReference type="EMBL" id="QFZ77753.1"/>
    </source>
</evidence>
<gene>
    <name evidence="2" type="ORF">GFH48_34600</name>
</gene>
<accession>A0A5Q0LKZ0</accession>
<dbReference type="EMBL" id="CP045643">
    <property type="protein sequence ID" value="QFZ77753.1"/>
    <property type="molecule type" value="Genomic_DNA"/>
</dbReference>